<protein>
    <submittedName>
        <fullName evidence="2">Uncharacterized protein</fullName>
    </submittedName>
</protein>
<organism evidence="2 3">
    <name type="scientific">Streptomyces bangladeshensis</name>
    <dbReference type="NCBI Taxonomy" id="295352"/>
    <lineage>
        <taxon>Bacteria</taxon>
        <taxon>Bacillati</taxon>
        <taxon>Actinomycetota</taxon>
        <taxon>Actinomycetes</taxon>
        <taxon>Kitasatosporales</taxon>
        <taxon>Streptomycetaceae</taxon>
        <taxon>Streptomyces</taxon>
    </lineage>
</organism>
<comment type="caution">
    <text evidence="2">The sequence shown here is derived from an EMBL/GenBank/DDBJ whole genome shotgun (WGS) entry which is preliminary data.</text>
</comment>
<gene>
    <name evidence="2" type="ORF">GCM10009787_78740</name>
</gene>
<dbReference type="EMBL" id="BAAAOQ010000051">
    <property type="protein sequence ID" value="GAA1500665.1"/>
    <property type="molecule type" value="Genomic_DNA"/>
</dbReference>
<evidence type="ECO:0000313" key="3">
    <source>
        <dbReference type="Proteomes" id="UP001501391"/>
    </source>
</evidence>
<proteinExistence type="predicted"/>
<evidence type="ECO:0000313" key="2">
    <source>
        <dbReference type="EMBL" id="GAA1500665.1"/>
    </source>
</evidence>
<dbReference type="Proteomes" id="UP001501391">
    <property type="component" value="Unassembled WGS sequence"/>
</dbReference>
<accession>A0ABN1ZL82</accession>
<keyword evidence="3" id="KW-1185">Reference proteome</keyword>
<feature type="compositionally biased region" description="Polar residues" evidence="1">
    <location>
        <begin position="1"/>
        <end position="13"/>
    </location>
</feature>
<reference evidence="2 3" key="1">
    <citation type="journal article" date="2019" name="Int. J. Syst. Evol. Microbiol.">
        <title>The Global Catalogue of Microorganisms (GCM) 10K type strain sequencing project: providing services to taxonomists for standard genome sequencing and annotation.</title>
        <authorList>
            <consortium name="The Broad Institute Genomics Platform"/>
            <consortium name="The Broad Institute Genome Sequencing Center for Infectious Disease"/>
            <person name="Wu L."/>
            <person name="Ma J."/>
        </authorList>
    </citation>
    <scope>NUCLEOTIDE SEQUENCE [LARGE SCALE GENOMIC DNA]</scope>
    <source>
        <strain evidence="2 3">JCM 14924</strain>
    </source>
</reference>
<feature type="region of interest" description="Disordered" evidence="1">
    <location>
        <begin position="1"/>
        <end position="52"/>
    </location>
</feature>
<name>A0ABN1ZL82_9ACTN</name>
<sequence length="123" mass="13709">MPTCAQRSPSEALSPSVGPRGTARPPSAATSGSVPSYTGRPGRPQSAWAFPGAVSGRSGRRVWVPAVVRNPWNRYRQTGADVDFCVFEREVGWCRMQVDREFRFRSRGVRDDIPREESVRRST</sequence>
<evidence type="ECO:0000256" key="1">
    <source>
        <dbReference type="SAM" id="MobiDB-lite"/>
    </source>
</evidence>